<dbReference type="InterPro" id="IPR009081">
    <property type="entry name" value="PP-bd_ACP"/>
</dbReference>
<organism evidence="2 3">
    <name type="scientific">Phenylobacterium koreense</name>
    <dbReference type="NCBI Taxonomy" id="266125"/>
    <lineage>
        <taxon>Bacteria</taxon>
        <taxon>Pseudomonadati</taxon>
        <taxon>Pseudomonadota</taxon>
        <taxon>Alphaproteobacteria</taxon>
        <taxon>Caulobacterales</taxon>
        <taxon>Caulobacteraceae</taxon>
        <taxon>Phenylobacterium</taxon>
    </lineage>
</organism>
<evidence type="ECO:0000259" key="1">
    <source>
        <dbReference type="PROSITE" id="PS50075"/>
    </source>
</evidence>
<keyword evidence="3" id="KW-1185">Reference proteome</keyword>
<feature type="domain" description="Carrier" evidence="1">
    <location>
        <begin position="1"/>
        <end position="78"/>
    </location>
</feature>
<dbReference type="InterPro" id="IPR036736">
    <property type="entry name" value="ACP-like_sf"/>
</dbReference>
<accession>A0ABV2EDW7</accession>
<dbReference type="Proteomes" id="UP001549110">
    <property type="component" value="Unassembled WGS sequence"/>
</dbReference>
<dbReference type="Gene3D" id="1.10.1200.10">
    <property type="entry name" value="ACP-like"/>
    <property type="match status" value="1"/>
</dbReference>
<proteinExistence type="predicted"/>
<evidence type="ECO:0000313" key="3">
    <source>
        <dbReference type="Proteomes" id="UP001549110"/>
    </source>
</evidence>
<dbReference type="Pfam" id="PF00550">
    <property type="entry name" value="PP-binding"/>
    <property type="match status" value="1"/>
</dbReference>
<dbReference type="EMBL" id="JBEPLU010000001">
    <property type="protein sequence ID" value="MET3525220.1"/>
    <property type="molecule type" value="Genomic_DNA"/>
</dbReference>
<name>A0ABV2EDW7_9CAUL</name>
<gene>
    <name evidence="2" type="ORF">ABID41_000315</name>
</gene>
<protein>
    <submittedName>
        <fullName evidence="2">Acyl carrier protein</fullName>
    </submittedName>
</protein>
<comment type="caution">
    <text evidence="2">The sequence shown here is derived from an EMBL/GenBank/DDBJ whole genome shotgun (WGS) entry which is preliminary data.</text>
</comment>
<sequence length="81" mass="8762">MISDPTVNQVARAAETVLGRSVHVTAASDISRDLAVDSLALMNIVMELEDHFDISIPIDRLSEVQTVGDLSSLIDTIRNKA</sequence>
<evidence type="ECO:0000313" key="2">
    <source>
        <dbReference type="EMBL" id="MET3525220.1"/>
    </source>
</evidence>
<dbReference type="SUPFAM" id="SSF47336">
    <property type="entry name" value="ACP-like"/>
    <property type="match status" value="1"/>
</dbReference>
<dbReference type="PROSITE" id="PS50075">
    <property type="entry name" value="CARRIER"/>
    <property type="match status" value="1"/>
</dbReference>
<reference evidence="2 3" key="1">
    <citation type="submission" date="2024-06" db="EMBL/GenBank/DDBJ databases">
        <title>Genomic Encyclopedia of Type Strains, Phase IV (KMG-IV): sequencing the most valuable type-strain genomes for metagenomic binning, comparative biology and taxonomic classification.</title>
        <authorList>
            <person name="Goeker M."/>
        </authorList>
    </citation>
    <scope>NUCLEOTIDE SEQUENCE [LARGE SCALE GENOMIC DNA]</scope>
    <source>
        <strain evidence="2 3">DSM 17809</strain>
    </source>
</reference>